<dbReference type="Gene3D" id="1.20.144.10">
    <property type="entry name" value="Phosphatidic acid phosphatase type 2/haloperoxidase"/>
    <property type="match status" value="1"/>
</dbReference>
<dbReference type="Proteomes" id="UP000054624">
    <property type="component" value="Unassembled WGS sequence"/>
</dbReference>
<keyword evidence="1" id="KW-0812">Transmembrane</keyword>
<feature type="domain" description="Phosphatidic acid phosphatase type 2/haloperoxidase" evidence="2">
    <location>
        <begin position="62"/>
        <end position="167"/>
    </location>
</feature>
<dbReference type="InterPro" id="IPR000326">
    <property type="entry name" value="PAP2/HPO"/>
</dbReference>
<dbReference type="CDD" id="cd03385">
    <property type="entry name" value="PAP2_BcrC_like"/>
    <property type="match status" value="1"/>
</dbReference>
<dbReference type="EMBL" id="FCOI02000003">
    <property type="protein sequence ID" value="SAK48464.1"/>
    <property type="molecule type" value="Genomic_DNA"/>
</dbReference>
<dbReference type="AlphaFoldDB" id="A0A157ZSE0"/>
<protein>
    <submittedName>
        <fullName evidence="3">Undecaprenyl-diphosphatase</fullName>
    </submittedName>
</protein>
<feature type="transmembrane region" description="Helical" evidence="1">
    <location>
        <begin position="28"/>
        <end position="50"/>
    </location>
</feature>
<reference evidence="4" key="1">
    <citation type="submission" date="2016-01" db="EMBL/GenBank/DDBJ databases">
        <authorList>
            <person name="Peeters Charlotte."/>
        </authorList>
    </citation>
    <scope>NUCLEOTIDE SEQUENCE [LARGE SCALE GENOMIC DNA]</scope>
</reference>
<feature type="transmembrane region" description="Helical" evidence="1">
    <location>
        <begin position="62"/>
        <end position="81"/>
    </location>
</feature>
<dbReference type="InterPro" id="IPR036938">
    <property type="entry name" value="PAP2/HPO_sf"/>
</dbReference>
<dbReference type="InterPro" id="IPR033879">
    <property type="entry name" value="UPP_Pase"/>
</dbReference>
<dbReference type="OrthoDB" id="9801622at2"/>
<dbReference type="SMART" id="SM00014">
    <property type="entry name" value="acidPPc"/>
    <property type="match status" value="1"/>
</dbReference>
<dbReference type="SUPFAM" id="SSF48317">
    <property type="entry name" value="Acid phosphatase/Vanadium-dependent haloperoxidase"/>
    <property type="match status" value="1"/>
</dbReference>
<keyword evidence="1" id="KW-0472">Membrane</keyword>
<proteinExistence type="predicted"/>
<evidence type="ECO:0000313" key="3">
    <source>
        <dbReference type="EMBL" id="SAK48464.1"/>
    </source>
</evidence>
<accession>A0A157ZSE0</accession>
<keyword evidence="1" id="KW-1133">Transmembrane helix</keyword>
<organism evidence="3 4">
    <name type="scientific">Caballeronia temeraria</name>
    <dbReference type="NCBI Taxonomy" id="1777137"/>
    <lineage>
        <taxon>Bacteria</taxon>
        <taxon>Pseudomonadati</taxon>
        <taxon>Pseudomonadota</taxon>
        <taxon>Betaproteobacteria</taxon>
        <taxon>Burkholderiales</taxon>
        <taxon>Burkholderiaceae</taxon>
        <taxon>Caballeronia</taxon>
    </lineage>
</organism>
<dbReference type="PANTHER" id="PTHR14969">
    <property type="entry name" value="SPHINGOSINE-1-PHOSPHATE PHOSPHOHYDROLASE"/>
    <property type="match status" value="1"/>
</dbReference>
<dbReference type="GO" id="GO:0050380">
    <property type="term" value="F:undecaprenyl-diphosphatase activity"/>
    <property type="evidence" value="ECO:0007669"/>
    <property type="project" value="InterPro"/>
</dbReference>
<dbReference type="RefSeq" id="WP_061159183.1">
    <property type="nucleotide sequence ID" value="NZ_FCOI02000003.1"/>
</dbReference>
<gene>
    <name evidence="3" type="ORF">AWB76_01205</name>
</gene>
<name>A0A157ZSE0_9BURK</name>
<dbReference type="STRING" id="1777137.AWB76_01205"/>
<dbReference type="GO" id="GO:0005886">
    <property type="term" value="C:plasma membrane"/>
    <property type="evidence" value="ECO:0007669"/>
    <property type="project" value="InterPro"/>
</dbReference>
<feature type="transmembrane region" description="Helical" evidence="1">
    <location>
        <begin position="110"/>
        <end position="140"/>
    </location>
</feature>
<evidence type="ECO:0000256" key="1">
    <source>
        <dbReference type="SAM" id="Phobius"/>
    </source>
</evidence>
<sequence length="200" mass="22009">MNSLEALNRAWFLSINATPATPPWQIDIAVAIANELLYLIPALLALLWLFGGRHRRSAAVRACCVAFLALGLNQLIGMVWMHPRPFMIGLGHTFIEHAPDSSFPSDHATLFASVALTFLLARMWRCGLLVAFAGIVIAWARVRIGVHFPLDMAGAVAVACVAYALIAPLWQHAGDALMHILIALYRRLASWPIRRGWLAP</sequence>
<dbReference type="PANTHER" id="PTHR14969:SF13">
    <property type="entry name" value="AT30094P"/>
    <property type="match status" value="1"/>
</dbReference>
<evidence type="ECO:0000259" key="2">
    <source>
        <dbReference type="SMART" id="SM00014"/>
    </source>
</evidence>
<keyword evidence="4" id="KW-1185">Reference proteome</keyword>
<feature type="transmembrane region" description="Helical" evidence="1">
    <location>
        <begin position="152"/>
        <end position="170"/>
    </location>
</feature>
<evidence type="ECO:0000313" key="4">
    <source>
        <dbReference type="Proteomes" id="UP000054624"/>
    </source>
</evidence>
<dbReference type="Pfam" id="PF01569">
    <property type="entry name" value="PAP2"/>
    <property type="match status" value="1"/>
</dbReference>